<dbReference type="SUPFAM" id="SSF54909">
    <property type="entry name" value="Dimeric alpha+beta barrel"/>
    <property type="match status" value="1"/>
</dbReference>
<proteinExistence type="predicted"/>
<comment type="caution">
    <text evidence="2">The sequence shown here is derived from an EMBL/GenBank/DDBJ whole genome shotgun (WGS) entry which is preliminary data.</text>
</comment>
<evidence type="ECO:0000259" key="1">
    <source>
        <dbReference type="Pfam" id="PF03992"/>
    </source>
</evidence>
<reference evidence="2 3" key="1">
    <citation type="submission" date="2021-01" db="EMBL/GenBank/DDBJ databases">
        <title>Whole genome shotgun sequence of Microbispora corallina NBRC 16416.</title>
        <authorList>
            <person name="Komaki H."/>
            <person name="Tamura T."/>
        </authorList>
    </citation>
    <scope>NUCLEOTIDE SEQUENCE [LARGE SCALE GENOMIC DNA]</scope>
    <source>
        <strain evidence="2 3">NBRC 16416</strain>
    </source>
</reference>
<evidence type="ECO:0000313" key="3">
    <source>
        <dbReference type="Proteomes" id="UP000603904"/>
    </source>
</evidence>
<keyword evidence="2" id="KW-0503">Monooxygenase</keyword>
<dbReference type="Pfam" id="PF03992">
    <property type="entry name" value="ABM"/>
    <property type="match status" value="1"/>
</dbReference>
<dbReference type="Proteomes" id="UP000603904">
    <property type="component" value="Unassembled WGS sequence"/>
</dbReference>
<feature type="domain" description="ABM" evidence="1">
    <location>
        <begin position="4"/>
        <end position="72"/>
    </location>
</feature>
<protein>
    <submittedName>
        <fullName evidence="2">Antibiotic biosynthesis monooxygenase</fullName>
    </submittedName>
</protein>
<name>A0ABQ4FYR5_9ACTN</name>
<keyword evidence="3" id="KW-1185">Reference proteome</keyword>
<accession>A0ABQ4FYR5</accession>
<evidence type="ECO:0000313" key="2">
    <source>
        <dbReference type="EMBL" id="GIH39954.1"/>
    </source>
</evidence>
<gene>
    <name evidence="2" type="ORF">Mco01_29540</name>
</gene>
<dbReference type="InterPro" id="IPR011008">
    <property type="entry name" value="Dimeric_a/b-barrel"/>
</dbReference>
<organism evidence="2 3">
    <name type="scientific">Microbispora corallina</name>
    <dbReference type="NCBI Taxonomy" id="83302"/>
    <lineage>
        <taxon>Bacteria</taxon>
        <taxon>Bacillati</taxon>
        <taxon>Actinomycetota</taxon>
        <taxon>Actinomycetes</taxon>
        <taxon>Streptosporangiales</taxon>
        <taxon>Streptosporangiaceae</taxon>
        <taxon>Microbispora</taxon>
    </lineage>
</organism>
<dbReference type="Gene3D" id="3.30.70.100">
    <property type="match status" value="1"/>
</dbReference>
<dbReference type="InterPro" id="IPR007138">
    <property type="entry name" value="ABM_dom"/>
</dbReference>
<dbReference type="GO" id="GO:0004497">
    <property type="term" value="F:monooxygenase activity"/>
    <property type="evidence" value="ECO:0007669"/>
    <property type="project" value="UniProtKB-KW"/>
</dbReference>
<sequence>MRRMIARVWRGWASAEKADDYQRHYESDVAEHLRQVPGFRGARLLRRQDGDEVTFTSVTFFASMDDVRGFAGEDPEQAVLEDAARRALTRWEDRVAHHEVAVDLPL</sequence>
<dbReference type="EMBL" id="BOOC01000011">
    <property type="protein sequence ID" value="GIH39954.1"/>
    <property type="molecule type" value="Genomic_DNA"/>
</dbReference>
<keyword evidence="2" id="KW-0560">Oxidoreductase</keyword>